<keyword evidence="3" id="KW-1185">Reference proteome</keyword>
<dbReference type="SUPFAM" id="SSF52200">
    <property type="entry name" value="Toll/Interleukin receptor TIR domain"/>
    <property type="match status" value="1"/>
</dbReference>
<feature type="domain" description="TIR" evidence="1">
    <location>
        <begin position="312"/>
        <end position="422"/>
    </location>
</feature>
<dbReference type="Pfam" id="PF13289">
    <property type="entry name" value="SIR2_2"/>
    <property type="match status" value="1"/>
</dbReference>
<dbReference type="Pfam" id="PF13676">
    <property type="entry name" value="TIR_2"/>
    <property type="match status" value="1"/>
</dbReference>
<dbReference type="STRING" id="326475.AWB66_02102"/>
<accession>A0A158H9B1</accession>
<protein>
    <recommendedName>
        <fullName evidence="1">TIR domain-containing protein</fullName>
    </recommendedName>
</protein>
<dbReference type="InterPro" id="IPR035897">
    <property type="entry name" value="Toll_tir_struct_dom_sf"/>
</dbReference>
<dbReference type="EMBL" id="FCNZ02000006">
    <property type="protein sequence ID" value="SAL40866.1"/>
    <property type="molecule type" value="Genomic_DNA"/>
</dbReference>
<evidence type="ECO:0000259" key="1">
    <source>
        <dbReference type="Pfam" id="PF13676"/>
    </source>
</evidence>
<dbReference type="Proteomes" id="UP000054717">
    <property type="component" value="Unassembled WGS sequence"/>
</dbReference>
<dbReference type="InterPro" id="IPR000157">
    <property type="entry name" value="TIR_dom"/>
</dbReference>
<proteinExistence type="predicted"/>
<comment type="caution">
    <text evidence="2">The sequence shown here is derived from an EMBL/GenBank/DDBJ whole genome shotgun (WGS) entry which is preliminary data.</text>
</comment>
<dbReference type="Gene3D" id="3.40.50.10140">
    <property type="entry name" value="Toll/interleukin-1 receptor homology (TIR) domain"/>
    <property type="match status" value="1"/>
</dbReference>
<reference evidence="2" key="1">
    <citation type="submission" date="2016-01" db="EMBL/GenBank/DDBJ databases">
        <authorList>
            <person name="Peeters Charlotte."/>
        </authorList>
    </citation>
    <scope>NUCLEOTIDE SEQUENCE</scope>
    <source>
        <strain evidence="2">LMG 22936</strain>
    </source>
</reference>
<evidence type="ECO:0000313" key="2">
    <source>
        <dbReference type="EMBL" id="SAL40866.1"/>
    </source>
</evidence>
<gene>
    <name evidence="2" type="ORF">AWB66_02102</name>
</gene>
<dbReference type="GO" id="GO:0007165">
    <property type="term" value="P:signal transduction"/>
    <property type="evidence" value="ECO:0007669"/>
    <property type="project" value="InterPro"/>
</dbReference>
<dbReference type="RefSeq" id="WP_087630216.1">
    <property type="nucleotide sequence ID" value="NZ_FCNZ02000006.1"/>
</dbReference>
<evidence type="ECO:0000313" key="3">
    <source>
        <dbReference type="Proteomes" id="UP000054717"/>
    </source>
</evidence>
<organism evidence="2 3">
    <name type="scientific">Caballeronia telluris</name>
    <dbReference type="NCBI Taxonomy" id="326475"/>
    <lineage>
        <taxon>Bacteria</taxon>
        <taxon>Pseudomonadati</taxon>
        <taxon>Pseudomonadota</taxon>
        <taxon>Betaproteobacteria</taxon>
        <taxon>Burkholderiales</taxon>
        <taxon>Burkholderiaceae</taxon>
        <taxon>Caballeronia</taxon>
    </lineage>
</organism>
<dbReference type="AlphaFoldDB" id="A0A158H9B1"/>
<name>A0A158H9B1_9BURK</name>
<sequence length="465" mass="53070">MNEDFPWDYLLEYIEDGKVVPILGQELVQADYLGRHVSLQRLIAERLAEREKLSVNWTPWFELNDAVGAYLEKPQTRLAGLYDRVGSLLKGLSPPFPVPPALKQLAQIRRLELFVSLTFDSLMARALDQVRYGGQPVTREIEFSLNQSTAAQTEALLPRSNAAPVVFSLFGRAGGKSDFAIHDEDQLEFIHRFVSGDVPPPDWLLSELRNSHLLLLGTHFPDWLGRFILRAATRDRLRVAQRAYFSAGEATPSESTLPEFLRRFGRETEINLYAGTAAAFVAELHERWLERNPETSRVEASRPDADSRGASIFISYGRENLNEVERLHACISALGGDVWFDKVELEPGDYWERKILPQIQRDVRLFVPVISERTAQRLRTSEGYVFQEWSEAFKRKRRMPGRKFIMPVVIDADYTGDLKRYQALYDVFPDLQEVQPGHAPGGKPDAALETSLVEEIRAMRREDAR</sequence>